<protein>
    <submittedName>
        <fullName evidence="2">ComF family protein</fullName>
    </submittedName>
</protein>
<dbReference type="OrthoDB" id="9793412at2"/>
<comment type="similarity">
    <text evidence="1">Belongs to the ComF/GntX family.</text>
</comment>
<proteinExistence type="inferred from homology"/>
<name>A0A1M5FDC3_9ALTE</name>
<evidence type="ECO:0000256" key="1">
    <source>
        <dbReference type="ARBA" id="ARBA00008007"/>
    </source>
</evidence>
<reference evidence="3" key="1">
    <citation type="submission" date="2016-11" db="EMBL/GenBank/DDBJ databases">
        <authorList>
            <person name="Varghese N."/>
            <person name="Submissions S."/>
        </authorList>
    </citation>
    <scope>NUCLEOTIDE SEQUENCE [LARGE SCALE GENOMIC DNA]</scope>
    <source>
        <strain evidence="3">CGMCC 1.8995</strain>
    </source>
</reference>
<dbReference type="PANTHER" id="PTHR47505">
    <property type="entry name" value="DNA UTILIZATION PROTEIN YHGH"/>
    <property type="match status" value="1"/>
</dbReference>
<dbReference type="InterPro" id="IPR000836">
    <property type="entry name" value="PRTase_dom"/>
</dbReference>
<evidence type="ECO:0000313" key="2">
    <source>
        <dbReference type="EMBL" id="SHF89489.1"/>
    </source>
</evidence>
<accession>A0A1M5FDC3</accession>
<dbReference type="AlphaFoldDB" id="A0A1M5FDC3"/>
<dbReference type="CDD" id="cd06223">
    <property type="entry name" value="PRTases_typeI"/>
    <property type="match status" value="1"/>
</dbReference>
<dbReference type="SUPFAM" id="SSF53271">
    <property type="entry name" value="PRTase-like"/>
    <property type="match status" value="1"/>
</dbReference>
<gene>
    <name evidence="2" type="ORF">SAMN05216361_0792</name>
</gene>
<sequence>MYLSKLKSGIKDFTSSVQRIPQCLPDSHCYLCQQPTQRLICEVCEQDCLFFNTPVLPDNLLLWPPIKKGLVSGRYTSVHACSYYQWPMDHLINQYKNGHPQLTQTLADWFVAYALPSDPFLPDCILPVPTSSWRFARRRYHQTLLLANAIGRRLSIPVHANWASRRSFQRKQQSLGRRERLNNLKRAFALSKDPLPSRVAILDDVVTTGATAAALSNMIYSAYPETSVALWALAITPAKADPGALVSGQIRQQRVLLQQY</sequence>
<dbReference type="PANTHER" id="PTHR47505:SF1">
    <property type="entry name" value="DNA UTILIZATION PROTEIN YHGH"/>
    <property type="match status" value="1"/>
</dbReference>
<dbReference type="STRING" id="634436.SAMN05216361_0792"/>
<dbReference type="InterPro" id="IPR029057">
    <property type="entry name" value="PRTase-like"/>
</dbReference>
<organism evidence="2 3">
    <name type="scientific">Marisediminitalea aggregata</name>
    <dbReference type="NCBI Taxonomy" id="634436"/>
    <lineage>
        <taxon>Bacteria</taxon>
        <taxon>Pseudomonadati</taxon>
        <taxon>Pseudomonadota</taxon>
        <taxon>Gammaproteobacteria</taxon>
        <taxon>Alteromonadales</taxon>
        <taxon>Alteromonadaceae</taxon>
        <taxon>Marisediminitalea</taxon>
    </lineage>
</organism>
<evidence type="ECO:0000313" key="3">
    <source>
        <dbReference type="Proteomes" id="UP000184520"/>
    </source>
</evidence>
<keyword evidence="3" id="KW-1185">Reference proteome</keyword>
<dbReference type="EMBL" id="FQWD01000001">
    <property type="protein sequence ID" value="SHF89489.1"/>
    <property type="molecule type" value="Genomic_DNA"/>
</dbReference>
<dbReference type="Gene3D" id="3.40.50.2020">
    <property type="match status" value="1"/>
</dbReference>
<dbReference type="InterPro" id="IPR051910">
    <property type="entry name" value="ComF/GntX_DNA_util-trans"/>
</dbReference>
<dbReference type="RefSeq" id="WP_073318059.1">
    <property type="nucleotide sequence ID" value="NZ_FQWD01000001.1"/>
</dbReference>
<dbReference type="Proteomes" id="UP000184520">
    <property type="component" value="Unassembled WGS sequence"/>
</dbReference>